<feature type="region of interest" description="Disordered" evidence="1">
    <location>
        <begin position="1"/>
        <end position="29"/>
    </location>
</feature>
<feature type="compositionally biased region" description="Polar residues" evidence="1">
    <location>
        <begin position="1"/>
        <end position="18"/>
    </location>
</feature>
<accession>A0A0J7JV70</accession>
<evidence type="ECO:0000313" key="2">
    <source>
        <dbReference type="EMBL" id="KMQ82052.1"/>
    </source>
</evidence>
<gene>
    <name evidence="2" type="ORF">RF55_24364</name>
</gene>
<reference evidence="2 3" key="1">
    <citation type="submission" date="2015-04" db="EMBL/GenBank/DDBJ databases">
        <title>Lasius niger genome sequencing.</title>
        <authorList>
            <person name="Konorov E.A."/>
            <person name="Nikitin M.A."/>
            <person name="Kirill M.V."/>
            <person name="Chang P."/>
        </authorList>
    </citation>
    <scope>NUCLEOTIDE SEQUENCE [LARGE SCALE GENOMIC DNA]</scope>
    <source>
        <tissue evidence="2">Whole</tissue>
    </source>
</reference>
<proteinExistence type="predicted"/>
<feature type="non-terminal residue" evidence="2">
    <location>
        <position position="138"/>
    </location>
</feature>
<comment type="caution">
    <text evidence="2">The sequence shown here is derived from an EMBL/GenBank/DDBJ whole genome shotgun (WGS) entry which is preliminary data.</text>
</comment>
<name>A0A0J7JV70_LASNI</name>
<keyword evidence="3" id="KW-1185">Reference proteome</keyword>
<dbReference type="Proteomes" id="UP000036403">
    <property type="component" value="Unassembled WGS sequence"/>
</dbReference>
<protein>
    <submittedName>
        <fullName evidence="2">Uncharacterized protein</fullName>
    </submittedName>
</protein>
<dbReference type="AlphaFoldDB" id="A0A0J7JV70"/>
<sequence>MAPESPHSQSPAVFSGITSPGEVTPRGTSGAACPAMAMPQCLATALPRARQWLCHSALQRRCRVPGNGYATVPCNGVAACPAMAMPQCLATALPRARQWLCHSALQRRCRVPGNGYATVPCNGGAACPAMAMPQCLAT</sequence>
<evidence type="ECO:0000313" key="3">
    <source>
        <dbReference type="Proteomes" id="UP000036403"/>
    </source>
</evidence>
<evidence type="ECO:0000256" key="1">
    <source>
        <dbReference type="SAM" id="MobiDB-lite"/>
    </source>
</evidence>
<organism evidence="2 3">
    <name type="scientific">Lasius niger</name>
    <name type="common">Black garden ant</name>
    <dbReference type="NCBI Taxonomy" id="67767"/>
    <lineage>
        <taxon>Eukaryota</taxon>
        <taxon>Metazoa</taxon>
        <taxon>Ecdysozoa</taxon>
        <taxon>Arthropoda</taxon>
        <taxon>Hexapoda</taxon>
        <taxon>Insecta</taxon>
        <taxon>Pterygota</taxon>
        <taxon>Neoptera</taxon>
        <taxon>Endopterygota</taxon>
        <taxon>Hymenoptera</taxon>
        <taxon>Apocrita</taxon>
        <taxon>Aculeata</taxon>
        <taxon>Formicoidea</taxon>
        <taxon>Formicidae</taxon>
        <taxon>Formicinae</taxon>
        <taxon>Lasius</taxon>
        <taxon>Lasius</taxon>
    </lineage>
</organism>
<dbReference type="PaxDb" id="67767-A0A0J7JV70"/>
<dbReference type="EMBL" id="LBMM01028905">
    <property type="protein sequence ID" value="KMQ82052.1"/>
    <property type="molecule type" value="Genomic_DNA"/>
</dbReference>